<evidence type="ECO:0000256" key="2">
    <source>
        <dbReference type="SAM" id="SignalP"/>
    </source>
</evidence>
<dbReference type="PROSITE" id="PS50914">
    <property type="entry name" value="BON"/>
    <property type="match status" value="1"/>
</dbReference>
<dbReference type="KEGG" id="cmb:CSW64_00200"/>
<dbReference type="AlphaFoldDB" id="A0A2D2ASI5"/>
<gene>
    <name evidence="4" type="ORF">CSW64_00200</name>
</gene>
<dbReference type="PANTHER" id="PTHR30332">
    <property type="entry name" value="PROBABLE GENERAL SECRETION PATHWAY PROTEIN D"/>
    <property type="match status" value="1"/>
</dbReference>
<evidence type="ECO:0000256" key="1">
    <source>
        <dbReference type="RuleBase" id="RU004003"/>
    </source>
</evidence>
<evidence type="ECO:0000313" key="4">
    <source>
        <dbReference type="EMBL" id="ATQ40937.1"/>
    </source>
</evidence>
<dbReference type="RefSeq" id="WP_099620194.1">
    <property type="nucleotide sequence ID" value="NZ_CP024201.1"/>
</dbReference>
<dbReference type="Pfam" id="PF00263">
    <property type="entry name" value="Secretin"/>
    <property type="match status" value="1"/>
</dbReference>
<dbReference type="GO" id="GO:0009306">
    <property type="term" value="P:protein secretion"/>
    <property type="evidence" value="ECO:0007669"/>
    <property type="project" value="InterPro"/>
</dbReference>
<dbReference type="Proteomes" id="UP000228945">
    <property type="component" value="Chromosome"/>
</dbReference>
<keyword evidence="5" id="KW-1185">Reference proteome</keyword>
<dbReference type="EMBL" id="CP024201">
    <property type="protein sequence ID" value="ATQ40937.1"/>
    <property type="molecule type" value="Genomic_DNA"/>
</dbReference>
<dbReference type="InterPro" id="IPR004846">
    <property type="entry name" value="T2SS/T3SS_dom"/>
</dbReference>
<feature type="chain" id="PRO_5013917899" evidence="2">
    <location>
        <begin position="29"/>
        <end position="489"/>
    </location>
</feature>
<evidence type="ECO:0000259" key="3">
    <source>
        <dbReference type="PROSITE" id="PS50914"/>
    </source>
</evidence>
<feature type="domain" description="BON" evidence="3">
    <location>
        <begin position="122"/>
        <end position="192"/>
    </location>
</feature>
<keyword evidence="2" id="KW-0732">Signal</keyword>
<dbReference type="PROSITE" id="PS00875">
    <property type="entry name" value="T2SP_D"/>
    <property type="match status" value="1"/>
</dbReference>
<dbReference type="OrthoDB" id="9775455at2"/>
<dbReference type="PANTHER" id="PTHR30332:SF17">
    <property type="entry name" value="TYPE IV PILIATION SYSTEM PROTEIN DR_0774-RELATED"/>
    <property type="match status" value="1"/>
</dbReference>
<accession>A0A2D2ASI5</accession>
<dbReference type="InterPro" id="IPR050810">
    <property type="entry name" value="Bact_Secretion_Sys_Channel"/>
</dbReference>
<dbReference type="Pfam" id="PF04972">
    <property type="entry name" value="BON"/>
    <property type="match status" value="1"/>
</dbReference>
<protein>
    <submittedName>
        <fullName evidence="4">Pilus assembly protein CpaC</fullName>
    </submittedName>
</protein>
<evidence type="ECO:0000313" key="5">
    <source>
        <dbReference type="Proteomes" id="UP000228945"/>
    </source>
</evidence>
<dbReference type="InterPro" id="IPR004845">
    <property type="entry name" value="T2SS_GspD_CS"/>
</dbReference>
<organism evidence="4 5">
    <name type="scientific">Caulobacter mirabilis</name>
    <dbReference type="NCBI Taxonomy" id="69666"/>
    <lineage>
        <taxon>Bacteria</taxon>
        <taxon>Pseudomonadati</taxon>
        <taxon>Pseudomonadota</taxon>
        <taxon>Alphaproteobacteria</taxon>
        <taxon>Caulobacterales</taxon>
        <taxon>Caulobacteraceae</taxon>
        <taxon>Caulobacter</taxon>
    </lineage>
</organism>
<dbReference type="InterPro" id="IPR032789">
    <property type="entry name" value="T2SS-T3SS_pil_N"/>
</dbReference>
<dbReference type="InterPro" id="IPR007055">
    <property type="entry name" value="BON_dom"/>
</dbReference>
<sequence length="489" mass="50527">MKLRRIRKAAPALIAAAVVQAAATAVSAQGYPIDAAGLAGASGGSTVRVDLAAGGATQQLSLPRGKSAVVELPVDVRDILVTNPAVADAVLRTPRRIYVLGMNSGQTDAVLFDAAGRRILSLNIRVDADAGALTETINRVIPGARVKVESISDSVILTGMVQNAIDADRAAQIAARYVSKPEQVLNMISVAGKDQVMLKVRIVEVQRSVVKQLGVNLEAVLQTGSGAITFSQAANFSVNGLLPGGGLIGGNHADNGDTVKGALRAFERVGLARTLAEPNLTSVSGEPARFLAGGEYPIPVNQDERGSVTVQYKPFGVGLAFTPVVMSGGRIALKVSTEISELTTQGAFTVGGGGSGGTNTTLTIPALTVRRAETSVELPSGGSMMIAGLLQQTTKQNLDSLPGIGSVPVLGALFRSRDYLQGDTEMVVLVTAYIVDPNNPSAFQTPADGLRFANDAESVLFGKLNKTVNAPPGANAGRSWQGPIGYVIE</sequence>
<feature type="signal peptide" evidence="2">
    <location>
        <begin position="1"/>
        <end position="28"/>
    </location>
</feature>
<dbReference type="Pfam" id="PF13629">
    <property type="entry name" value="T2SS-T3SS_pil_N"/>
    <property type="match status" value="1"/>
</dbReference>
<proteinExistence type="inferred from homology"/>
<comment type="similarity">
    <text evidence="1">Belongs to the bacterial secretin family.</text>
</comment>
<dbReference type="GO" id="GO:0015627">
    <property type="term" value="C:type II protein secretion system complex"/>
    <property type="evidence" value="ECO:0007669"/>
    <property type="project" value="TreeGrafter"/>
</dbReference>
<reference evidence="4 5" key="1">
    <citation type="submission" date="2017-10" db="EMBL/GenBank/DDBJ databases">
        <title>Genome sequence of Caulobacter mirabilis FWC38.</title>
        <authorList>
            <person name="Fiebig A."/>
            <person name="Crosson S."/>
        </authorList>
    </citation>
    <scope>NUCLEOTIDE SEQUENCE [LARGE SCALE GENOMIC DNA]</scope>
    <source>
        <strain evidence="4 5">FWC 38</strain>
    </source>
</reference>
<name>A0A2D2ASI5_9CAUL</name>
<dbReference type="PRINTS" id="PR00811">
    <property type="entry name" value="BCTERIALGSPD"/>
</dbReference>
<dbReference type="InterPro" id="IPR001775">
    <property type="entry name" value="GspD/PilQ"/>
</dbReference>